<dbReference type="EMBL" id="JAIZAY010000006">
    <property type="protein sequence ID" value="KAJ8039811.1"/>
    <property type="molecule type" value="Genomic_DNA"/>
</dbReference>
<feature type="compositionally biased region" description="Acidic residues" evidence="6">
    <location>
        <begin position="61"/>
        <end position="72"/>
    </location>
</feature>
<feature type="region of interest" description="Disordered" evidence="6">
    <location>
        <begin position="1"/>
        <end position="156"/>
    </location>
</feature>
<feature type="compositionally biased region" description="Basic and acidic residues" evidence="6">
    <location>
        <begin position="83"/>
        <end position="111"/>
    </location>
</feature>
<keyword evidence="3 5" id="KW-0697">Rotamase</keyword>
<evidence type="ECO:0000256" key="5">
    <source>
        <dbReference type="PROSITE-ProRule" id="PRU00277"/>
    </source>
</evidence>
<evidence type="ECO:0000256" key="6">
    <source>
        <dbReference type="SAM" id="MobiDB-lite"/>
    </source>
</evidence>
<reference evidence="8" key="1">
    <citation type="submission" date="2021-10" db="EMBL/GenBank/DDBJ databases">
        <title>Tropical sea cucumber genome reveals ecological adaptation and Cuvierian tubules defense mechanism.</title>
        <authorList>
            <person name="Chen T."/>
        </authorList>
    </citation>
    <scope>NUCLEOTIDE SEQUENCE</scope>
    <source>
        <strain evidence="8">Nanhai2018</strain>
        <tissue evidence="8">Muscle</tissue>
    </source>
</reference>
<evidence type="ECO:0000256" key="2">
    <source>
        <dbReference type="ARBA" id="ARBA00013194"/>
    </source>
</evidence>
<dbReference type="PANTHER" id="PTHR43811">
    <property type="entry name" value="FKBP-TYPE PEPTIDYL-PROLYL CIS-TRANS ISOMERASE FKPA"/>
    <property type="match status" value="1"/>
</dbReference>
<dbReference type="PROSITE" id="PS50059">
    <property type="entry name" value="FKBP_PPIASE"/>
    <property type="match status" value="1"/>
</dbReference>
<dbReference type="AlphaFoldDB" id="A0A9Q1HC31"/>
<evidence type="ECO:0000256" key="1">
    <source>
        <dbReference type="ARBA" id="ARBA00000971"/>
    </source>
</evidence>
<dbReference type="EC" id="5.2.1.8" evidence="2 5"/>
<accession>A0A9Q1HC31</accession>
<dbReference type="PANTHER" id="PTHR43811:SF19">
    <property type="entry name" value="39 KDA FK506-BINDING NUCLEAR PROTEIN"/>
    <property type="match status" value="1"/>
</dbReference>
<evidence type="ECO:0000259" key="7">
    <source>
        <dbReference type="PROSITE" id="PS50059"/>
    </source>
</evidence>
<dbReference type="Gene3D" id="3.10.50.40">
    <property type="match status" value="1"/>
</dbReference>
<feature type="compositionally biased region" description="Basic and acidic residues" evidence="6">
    <location>
        <begin position="132"/>
        <end position="156"/>
    </location>
</feature>
<evidence type="ECO:0000313" key="8">
    <source>
        <dbReference type="EMBL" id="KAJ8039811.1"/>
    </source>
</evidence>
<dbReference type="GO" id="GO:0003755">
    <property type="term" value="F:peptidyl-prolyl cis-trans isomerase activity"/>
    <property type="evidence" value="ECO:0007669"/>
    <property type="project" value="UniProtKB-KW"/>
</dbReference>
<dbReference type="InterPro" id="IPR046357">
    <property type="entry name" value="PPIase_dom_sf"/>
</dbReference>
<comment type="catalytic activity">
    <reaction evidence="1 5">
        <text>[protein]-peptidylproline (omega=180) = [protein]-peptidylproline (omega=0)</text>
        <dbReference type="Rhea" id="RHEA:16237"/>
        <dbReference type="Rhea" id="RHEA-COMP:10747"/>
        <dbReference type="Rhea" id="RHEA-COMP:10748"/>
        <dbReference type="ChEBI" id="CHEBI:83833"/>
        <dbReference type="ChEBI" id="CHEBI:83834"/>
        <dbReference type="EC" id="5.2.1.8"/>
    </reaction>
</comment>
<feature type="domain" description="PPIase FKBP-type" evidence="7">
    <location>
        <begin position="157"/>
        <end position="244"/>
    </location>
</feature>
<feature type="compositionally biased region" description="Polar residues" evidence="6">
    <location>
        <begin position="1"/>
        <end position="11"/>
    </location>
</feature>
<keyword evidence="4 5" id="KW-0413">Isomerase</keyword>
<dbReference type="GO" id="GO:0000785">
    <property type="term" value="C:chromatin"/>
    <property type="evidence" value="ECO:0007669"/>
    <property type="project" value="TreeGrafter"/>
</dbReference>
<organism evidence="8 9">
    <name type="scientific">Holothuria leucospilota</name>
    <name type="common">Black long sea cucumber</name>
    <name type="synonym">Mertensiothuria leucospilota</name>
    <dbReference type="NCBI Taxonomy" id="206669"/>
    <lineage>
        <taxon>Eukaryota</taxon>
        <taxon>Metazoa</taxon>
        <taxon>Echinodermata</taxon>
        <taxon>Eleutherozoa</taxon>
        <taxon>Echinozoa</taxon>
        <taxon>Holothuroidea</taxon>
        <taxon>Aspidochirotacea</taxon>
        <taxon>Aspidochirotida</taxon>
        <taxon>Holothuriidae</taxon>
        <taxon>Holothuria</taxon>
    </lineage>
</organism>
<dbReference type="GO" id="GO:0005730">
    <property type="term" value="C:nucleolus"/>
    <property type="evidence" value="ECO:0007669"/>
    <property type="project" value="TreeGrafter"/>
</dbReference>
<feature type="compositionally biased region" description="Acidic residues" evidence="6">
    <location>
        <begin position="39"/>
        <end position="53"/>
    </location>
</feature>
<dbReference type="Pfam" id="PF00254">
    <property type="entry name" value="FKBP_C"/>
    <property type="match status" value="1"/>
</dbReference>
<dbReference type="OrthoDB" id="1902587at2759"/>
<evidence type="ECO:0000256" key="4">
    <source>
        <dbReference type="ARBA" id="ARBA00023235"/>
    </source>
</evidence>
<evidence type="ECO:0000256" key="3">
    <source>
        <dbReference type="ARBA" id="ARBA00023110"/>
    </source>
</evidence>
<dbReference type="SUPFAM" id="SSF54534">
    <property type="entry name" value="FKBP-like"/>
    <property type="match status" value="1"/>
</dbReference>
<dbReference type="Proteomes" id="UP001152320">
    <property type="component" value="Chromosome 6"/>
</dbReference>
<keyword evidence="9" id="KW-1185">Reference proteome</keyword>
<dbReference type="InterPro" id="IPR001179">
    <property type="entry name" value="PPIase_FKBP_dom"/>
</dbReference>
<sequence length="244" mass="26828">MIMFGTPTSCVPVSESDSLDGGKDLAVQSPKSNTKEKEDSEDSDDEYAEEGDEYTDRAEENIGDEMADLFDDIEAHSQANGTVEDKLKSIAKGKERPAEERKQSKAMEKETMISSGDATIKPIEKKKKKKKQQEGDNDGSKAIEGSKESMEKEREDQKPVAVYYKGILAKSKQQFDSCTSGKPFRFRLGKSEVISGWDTGLIGMRVGGTRKLIIPASQGYGNSRTGAIPPNSTLIFVIELKEVK</sequence>
<name>A0A9Q1HC31_HOLLE</name>
<gene>
    <name evidence="8" type="ORF">HOLleu_13927</name>
</gene>
<comment type="caution">
    <text evidence="8">The sequence shown here is derived from an EMBL/GenBank/DDBJ whole genome shotgun (WGS) entry which is preliminary data.</text>
</comment>
<protein>
    <recommendedName>
        <fullName evidence="2 5">peptidylprolyl isomerase</fullName>
        <ecNumber evidence="2 5">5.2.1.8</ecNumber>
    </recommendedName>
</protein>
<evidence type="ECO:0000313" key="9">
    <source>
        <dbReference type="Proteomes" id="UP001152320"/>
    </source>
</evidence>
<proteinExistence type="predicted"/>